<dbReference type="KEGG" id="rtc:APU90_07985"/>
<dbReference type="Pfam" id="PF04480">
    <property type="entry name" value="DUF559"/>
    <property type="match status" value="1"/>
</dbReference>
<dbReference type="EMBL" id="PSWU01000013">
    <property type="protein sequence ID" value="PPI13821.1"/>
    <property type="molecule type" value="Genomic_DNA"/>
</dbReference>
<name>A0A2S5Y501_9MICO</name>
<dbReference type="RefSeq" id="WP_051210214.1">
    <property type="nucleotide sequence ID" value="NZ_CP061742.1"/>
</dbReference>
<dbReference type="InterPro" id="IPR011335">
    <property type="entry name" value="Restrct_endonuc-II-like"/>
</dbReference>
<proteinExistence type="predicted"/>
<dbReference type="GeneID" id="93666532"/>
<sequence>MENARVGLPFSGSLQGMDEQQYLEVVNASTREASRYRVVRDYPVAVFRGARATVEPVCFDERIAAFAAVMRSGEFFSHGTAAHLLGLPDRRKTETTPLDVAVAPPMRAARRVGVRSHHLWDEAVEVVHAGYPVADPASTFCHLSSFRSLDELVALGDALVLSNQEGRRRGLRVELAVLAERAAYYRGRGGRRAREAVAFVRVGSESPRETQLRLLLIRAGLPEPELNIELFDAEGCFVARVDLLYCLERVVVEYDGDQHRTDRAQYERDIARIEAIEALGYRVIRVRASGLLDPEGTAARVRRALAL</sequence>
<gene>
    <name evidence="2" type="ORF">C5C51_08890</name>
</gene>
<evidence type="ECO:0000313" key="2">
    <source>
        <dbReference type="EMBL" id="PPI13821.1"/>
    </source>
</evidence>
<comment type="caution">
    <text evidence="2">The sequence shown here is derived from an EMBL/GenBank/DDBJ whole genome shotgun (WGS) entry which is preliminary data.</text>
</comment>
<dbReference type="SUPFAM" id="SSF52980">
    <property type="entry name" value="Restriction endonuclease-like"/>
    <property type="match status" value="1"/>
</dbReference>
<dbReference type="AlphaFoldDB" id="A0A2S5Y501"/>
<organism evidence="2 3">
    <name type="scientific">Rathayibacter toxicus</name>
    <dbReference type="NCBI Taxonomy" id="145458"/>
    <lineage>
        <taxon>Bacteria</taxon>
        <taxon>Bacillati</taxon>
        <taxon>Actinomycetota</taxon>
        <taxon>Actinomycetes</taxon>
        <taxon>Micrococcales</taxon>
        <taxon>Microbacteriaceae</taxon>
        <taxon>Rathayibacter</taxon>
    </lineage>
</organism>
<evidence type="ECO:0000259" key="1">
    <source>
        <dbReference type="Pfam" id="PF04480"/>
    </source>
</evidence>
<dbReference type="InterPro" id="IPR007569">
    <property type="entry name" value="DUF559"/>
</dbReference>
<accession>A0A2S5Y501</accession>
<dbReference type="Gene3D" id="3.40.960.10">
    <property type="entry name" value="VSR Endonuclease"/>
    <property type="match status" value="1"/>
</dbReference>
<feature type="domain" description="DUF559" evidence="1">
    <location>
        <begin position="241"/>
        <end position="302"/>
    </location>
</feature>
<protein>
    <submittedName>
        <fullName evidence="2">DUF559 domain-containing protein</fullName>
    </submittedName>
</protein>
<dbReference type="Proteomes" id="UP000237966">
    <property type="component" value="Unassembled WGS sequence"/>
</dbReference>
<reference evidence="2 3" key="1">
    <citation type="submission" date="2018-02" db="EMBL/GenBank/DDBJ databases">
        <title>Bacteriophage NCPPB3778 and a type I-E CRISPR drive the evolution of the US Biological Select Agent, Rathayibacter toxicus.</title>
        <authorList>
            <person name="Davis E.W.II."/>
            <person name="Tabima J.F."/>
            <person name="Weisberg A.J."/>
            <person name="Lopes L.D."/>
            <person name="Wiseman M.S."/>
            <person name="Wiseman M.S."/>
            <person name="Pupko T."/>
            <person name="Belcher M.S."/>
            <person name="Sechler A.J."/>
            <person name="Tancos M.A."/>
            <person name="Schroeder B.K."/>
            <person name="Murray T.D."/>
            <person name="Luster D.G."/>
            <person name="Schneider W.L."/>
            <person name="Rogers E."/>
            <person name="Andreote F.D."/>
            <person name="Grunwald N.J."/>
            <person name="Putnam M.L."/>
            <person name="Chang J.H."/>
        </authorList>
    </citation>
    <scope>NUCLEOTIDE SEQUENCE [LARGE SCALE GENOMIC DNA]</scope>
    <source>
        <strain evidence="2 3">FH99</strain>
    </source>
</reference>
<evidence type="ECO:0000313" key="3">
    <source>
        <dbReference type="Proteomes" id="UP000237966"/>
    </source>
</evidence>